<dbReference type="RefSeq" id="WP_199703299.1">
    <property type="nucleotide sequence ID" value="NZ_JAEMNV010000002.1"/>
</dbReference>
<dbReference type="GO" id="GO:0003700">
    <property type="term" value="F:DNA-binding transcription factor activity"/>
    <property type="evidence" value="ECO:0007669"/>
    <property type="project" value="TreeGrafter"/>
</dbReference>
<keyword evidence="1" id="KW-0238">DNA-binding</keyword>
<dbReference type="PANTHER" id="PTHR46797:SF1">
    <property type="entry name" value="METHYLPHOSPHONATE SYNTHASE"/>
    <property type="match status" value="1"/>
</dbReference>
<dbReference type="PANTHER" id="PTHR46797">
    <property type="entry name" value="HTH-TYPE TRANSCRIPTIONAL REGULATOR"/>
    <property type="match status" value="1"/>
</dbReference>
<dbReference type="GO" id="GO:0003677">
    <property type="term" value="F:DNA binding"/>
    <property type="evidence" value="ECO:0007669"/>
    <property type="project" value="UniProtKB-KW"/>
</dbReference>
<accession>A0A934NNZ1</accession>
<dbReference type="SUPFAM" id="SSF51182">
    <property type="entry name" value="RmlC-like cupins"/>
    <property type="match status" value="1"/>
</dbReference>
<evidence type="ECO:0000259" key="2">
    <source>
        <dbReference type="PROSITE" id="PS50943"/>
    </source>
</evidence>
<dbReference type="InterPro" id="IPR010982">
    <property type="entry name" value="Lambda_DNA-bd_dom_sf"/>
</dbReference>
<dbReference type="Pfam" id="PF07883">
    <property type="entry name" value="Cupin_2"/>
    <property type="match status" value="1"/>
</dbReference>
<name>A0A934NNZ1_9NOCA</name>
<dbReference type="InterPro" id="IPR013096">
    <property type="entry name" value="Cupin_2"/>
</dbReference>
<dbReference type="CDD" id="cd00093">
    <property type="entry name" value="HTH_XRE"/>
    <property type="match status" value="1"/>
</dbReference>
<dbReference type="PROSITE" id="PS50943">
    <property type="entry name" value="HTH_CROC1"/>
    <property type="match status" value="1"/>
</dbReference>
<gene>
    <name evidence="3" type="ORF">JGU71_07025</name>
</gene>
<dbReference type="InterPro" id="IPR011051">
    <property type="entry name" value="RmlC_Cupin_sf"/>
</dbReference>
<organism evidence="3 4">
    <name type="scientific">Antrihabitans stalagmiti</name>
    <dbReference type="NCBI Taxonomy" id="2799499"/>
    <lineage>
        <taxon>Bacteria</taxon>
        <taxon>Bacillati</taxon>
        <taxon>Actinomycetota</taxon>
        <taxon>Actinomycetes</taxon>
        <taxon>Mycobacteriales</taxon>
        <taxon>Nocardiaceae</taxon>
        <taxon>Antrihabitans</taxon>
    </lineage>
</organism>
<dbReference type="InterPro" id="IPR001387">
    <property type="entry name" value="Cro/C1-type_HTH"/>
</dbReference>
<keyword evidence="4" id="KW-1185">Reference proteome</keyword>
<dbReference type="InterPro" id="IPR050807">
    <property type="entry name" value="TransReg_Diox_bact_type"/>
</dbReference>
<dbReference type="SMART" id="SM00530">
    <property type="entry name" value="HTH_XRE"/>
    <property type="match status" value="1"/>
</dbReference>
<proteinExistence type="predicted"/>
<dbReference type="EMBL" id="JAEMNV010000002">
    <property type="protein sequence ID" value="MBJ8338632.1"/>
    <property type="molecule type" value="Genomic_DNA"/>
</dbReference>
<feature type="domain" description="HTH cro/C1-type" evidence="2">
    <location>
        <begin position="21"/>
        <end position="75"/>
    </location>
</feature>
<dbReference type="AlphaFoldDB" id="A0A934NNZ1"/>
<protein>
    <submittedName>
        <fullName evidence="3">Helix-turn-helix transcriptional regulator</fullName>
    </submittedName>
</protein>
<evidence type="ECO:0000256" key="1">
    <source>
        <dbReference type="ARBA" id="ARBA00023125"/>
    </source>
</evidence>
<dbReference type="SUPFAM" id="SSF47413">
    <property type="entry name" value="lambda repressor-like DNA-binding domains"/>
    <property type="match status" value="1"/>
</dbReference>
<dbReference type="Proteomes" id="UP000655868">
    <property type="component" value="Unassembled WGS sequence"/>
</dbReference>
<sequence length="200" mass="21193">MAVSGHKDRDPDPSTAVGLRIRAVRKAQRMTIESLAEASGLTKSFLSKVERGKSTASVAALLRISEALTIPLSNLFETSATRSVVRAGEYPAIGFGGHDIAEFLLTPQSERRVQVLLSKIEPGGGSGAEPYPLPGEVEFVFVVGGRLEVSFSDGVVVLGQGDALTFDPASPRAFSVPKGEPMTTVLWMICPALPHSGYRA</sequence>
<reference evidence="3" key="1">
    <citation type="submission" date="2020-12" db="EMBL/GenBank/DDBJ databases">
        <title>Antrihabitans popcorni sp. nov. and Antrihabitans auranticaus sp. nov., isolated from a larva cave.</title>
        <authorList>
            <person name="Lee S.D."/>
            <person name="Kim I.S."/>
        </authorList>
    </citation>
    <scope>NUCLEOTIDE SEQUENCE</scope>
    <source>
        <strain evidence="3">YC3-6</strain>
    </source>
</reference>
<evidence type="ECO:0000313" key="3">
    <source>
        <dbReference type="EMBL" id="MBJ8338632.1"/>
    </source>
</evidence>
<dbReference type="CDD" id="cd02209">
    <property type="entry name" value="cupin_XRE_C"/>
    <property type="match status" value="1"/>
</dbReference>
<dbReference type="Pfam" id="PF01381">
    <property type="entry name" value="HTH_3"/>
    <property type="match status" value="1"/>
</dbReference>
<dbReference type="Gene3D" id="2.60.120.10">
    <property type="entry name" value="Jelly Rolls"/>
    <property type="match status" value="1"/>
</dbReference>
<evidence type="ECO:0000313" key="4">
    <source>
        <dbReference type="Proteomes" id="UP000655868"/>
    </source>
</evidence>
<dbReference type="Gene3D" id="1.10.260.40">
    <property type="entry name" value="lambda repressor-like DNA-binding domains"/>
    <property type="match status" value="1"/>
</dbReference>
<dbReference type="InterPro" id="IPR014710">
    <property type="entry name" value="RmlC-like_jellyroll"/>
</dbReference>
<comment type="caution">
    <text evidence="3">The sequence shown here is derived from an EMBL/GenBank/DDBJ whole genome shotgun (WGS) entry which is preliminary data.</text>
</comment>
<dbReference type="GO" id="GO:0005829">
    <property type="term" value="C:cytosol"/>
    <property type="evidence" value="ECO:0007669"/>
    <property type="project" value="TreeGrafter"/>
</dbReference>